<dbReference type="Proteomes" id="UP000582837">
    <property type="component" value="Unassembled WGS sequence"/>
</dbReference>
<dbReference type="CDD" id="cd00090">
    <property type="entry name" value="HTH_ARSR"/>
    <property type="match status" value="1"/>
</dbReference>
<dbReference type="Gene3D" id="1.10.10.10">
    <property type="entry name" value="Winged helix-like DNA-binding domain superfamily/Winged helix DNA-binding domain"/>
    <property type="match status" value="1"/>
</dbReference>
<keyword evidence="2 5" id="KW-0238">DNA-binding</keyword>
<dbReference type="InterPro" id="IPR051081">
    <property type="entry name" value="HTH_MetalResp_TranReg"/>
</dbReference>
<evidence type="ECO:0000313" key="6">
    <source>
        <dbReference type="Proteomes" id="UP000582837"/>
    </source>
</evidence>
<dbReference type="GO" id="GO:0003677">
    <property type="term" value="F:DNA binding"/>
    <property type="evidence" value="ECO:0007669"/>
    <property type="project" value="UniProtKB-KW"/>
</dbReference>
<dbReference type="InterPro" id="IPR047796">
    <property type="entry name" value="SdpR-like_repress"/>
</dbReference>
<protein>
    <submittedName>
        <fullName evidence="5">DNA-binding transcriptional ArsR family regulator</fullName>
    </submittedName>
</protein>
<evidence type="ECO:0000313" key="5">
    <source>
        <dbReference type="EMBL" id="MBB6071076.1"/>
    </source>
</evidence>
<dbReference type="Pfam" id="PF01022">
    <property type="entry name" value="HTH_5"/>
    <property type="match status" value="1"/>
</dbReference>
<dbReference type="InterPro" id="IPR011991">
    <property type="entry name" value="ArsR-like_HTH"/>
</dbReference>
<dbReference type="PANTHER" id="PTHR33154:SF33">
    <property type="entry name" value="TRANSCRIPTIONAL REPRESSOR SDPR"/>
    <property type="match status" value="1"/>
</dbReference>
<evidence type="ECO:0000256" key="3">
    <source>
        <dbReference type="ARBA" id="ARBA00023163"/>
    </source>
</evidence>
<organism evidence="5 6">
    <name type="scientific">Longimicrobium terrae</name>
    <dbReference type="NCBI Taxonomy" id="1639882"/>
    <lineage>
        <taxon>Bacteria</taxon>
        <taxon>Pseudomonadati</taxon>
        <taxon>Gemmatimonadota</taxon>
        <taxon>Longimicrobiia</taxon>
        <taxon>Longimicrobiales</taxon>
        <taxon>Longimicrobiaceae</taxon>
        <taxon>Longimicrobium</taxon>
    </lineage>
</organism>
<feature type="domain" description="HTH arsR-type" evidence="4">
    <location>
        <begin position="1"/>
        <end position="88"/>
    </location>
</feature>
<name>A0A841GZC0_9BACT</name>
<keyword evidence="3" id="KW-0804">Transcription</keyword>
<accession>A0A841GZC0</accession>
<dbReference type="SMART" id="SM00418">
    <property type="entry name" value="HTH_ARSR"/>
    <property type="match status" value="1"/>
</dbReference>
<dbReference type="AlphaFoldDB" id="A0A841GZC0"/>
<comment type="caution">
    <text evidence="5">The sequence shown here is derived from an EMBL/GenBank/DDBJ whole genome shotgun (WGS) entry which is preliminary data.</text>
</comment>
<evidence type="ECO:0000256" key="1">
    <source>
        <dbReference type="ARBA" id="ARBA00023015"/>
    </source>
</evidence>
<dbReference type="PANTHER" id="PTHR33154">
    <property type="entry name" value="TRANSCRIPTIONAL REGULATOR, ARSR FAMILY"/>
    <property type="match status" value="1"/>
</dbReference>
<dbReference type="InterPro" id="IPR036388">
    <property type="entry name" value="WH-like_DNA-bd_sf"/>
</dbReference>
<keyword evidence="1" id="KW-0805">Transcription regulation</keyword>
<reference evidence="5 6" key="1">
    <citation type="submission" date="2020-08" db="EMBL/GenBank/DDBJ databases">
        <title>Genomic Encyclopedia of Type Strains, Phase IV (KMG-IV): sequencing the most valuable type-strain genomes for metagenomic binning, comparative biology and taxonomic classification.</title>
        <authorList>
            <person name="Goeker M."/>
        </authorList>
    </citation>
    <scope>NUCLEOTIDE SEQUENCE [LARGE SCALE GENOMIC DNA]</scope>
    <source>
        <strain evidence="5 6">DSM 29007</strain>
    </source>
</reference>
<evidence type="ECO:0000256" key="2">
    <source>
        <dbReference type="ARBA" id="ARBA00023125"/>
    </source>
</evidence>
<dbReference type="InterPro" id="IPR001845">
    <property type="entry name" value="HTH_ArsR_DNA-bd_dom"/>
</dbReference>
<sequence length="90" mass="9994">MLDATLRALGDPTRREILRALRAGDLTAGEISSRFPMTAASVSHHLSVLREAGLVRSERSGRNLVYSLETTVFQDFLQQMMTMLGKEGEE</sequence>
<dbReference type="NCBIfam" id="NF033788">
    <property type="entry name" value="HTH_metalloreg"/>
    <property type="match status" value="1"/>
</dbReference>
<evidence type="ECO:0000259" key="4">
    <source>
        <dbReference type="PROSITE" id="PS50987"/>
    </source>
</evidence>
<dbReference type="NCBIfam" id="NF033789">
    <property type="entry name" value="repress_SdpR"/>
    <property type="match status" value="1"/>
</dbReference>
<keyword evidence="6" id="KW-1185">Reference proteome</keyword>
<proteinExistence type="predicted"/>
<dbReference type="GO" id="GO:0003700">
    <property type="term" value="F:DNA-binding transcription factor activity"/>
    <property type="evidence" value="ECO:0007669"/>
    <property type="project" value="InterPro"/>
</dbReference>
<dbReference type="PRINTS" id="PR00778">
    <property type="entry name" value="HTHARSR"/>
</dbReference>
<gene>
    <name evidence="5" type="ORF">HNQ61_002698</name>
</gene>
<dbReference type="PROSITE" id="PS50987">
    <property type="entry name" value="HTH_ARSR_2"/>
    <property type="match status" value="1"/>
</dbReference>
<dbReference type="SUPFAM" id="SSF46785">
    <property type="entry name" value="Winged helix' DNA-binding domain"/>
    <property type="match status" value="1"/>
</dbReference>
<dbReference type="EMBL" id="JACHIA010000006">
    <property type="protein sequence ID" value="MBB6071076.1"/>
    <property type="molecule type" value="Genomic_DNA"/>
</dbReference>
<dbReference type="InterPro" id="IPR036390">
    <property type="entry name" value="WH_DNA-bd_sf"/>
</dbReference>